<keyword evidence="3" id="KW-1185">Reference proteome</keyword>
<reference evidence="2 3" key="1">
    <citation type="submission" date="2018-08" db="EMBL/GenBank/DDBJ databases">
        <title>A genome reference for cultivated species of the human gut microbiota.</title>
        <authorList>
            <person name="Zou Y."/>
            <person name="Xue W."/>
            <person name="Luo G."/>
        </authorList>
    </citation>
    <scope>NUCLEOTIDE SEQUENCE [LARGE SCALE GENOMIC DNA]</scope>
    <source>
        <strain evidence="2 3">AM07-24</strain>
    </source>
</reference>
<name>A0A415DWM1_9FIRM</name>
<gene>
    <name evidence="2" type="ORF">DW099_15285</name>
</gene>
<sequence>MKKCELLVPAGGERQFIAAVENGADAVYVGGKLFNARINAGNFDDKELTDAVDFAHKRGVKVYVTMNTLIADDEMKKALEYVLFLYEIGVDALIVQDVGLGAVIRENLPDFPLHLSTQGSVYDLRGVQMAGRLGYERVVLARELSFGEIKEICQNTEVEIEVFVHGALCICYSGQCQMSRYFGGRSGNRGECAQPCRLPYKSFDEDGRLVKTFQHPLSPKDLCLIDHIGELAEAGVASLKIEGRMKSPEYVAIVTSIYRKYLDQFYEKGSYIVTAEDREALEQIFNRGGFTEGYFYENPGKELMAGEIPKHRGIKIGKVVKKVQGSSLIDVKLYHKLSIGDGVEIQGKNVTGNVVTYYKELKSGLTRIGDIKGHVEHGDPLYRISSKEQLAAARKTFENKTFREGKYLRRTPVDIEFCCDEKGFAWLTLHSALTDKEITVKEGPFEESRNRAMDSGRIEKALRKTGNTPFEARTIRIEEGIDRIIQISAINDMRRRALEQLEQVLVLRRSGGNFSAYFISEESHGNTLEFYFYDWESFYNYVMPDDLNALDVDKVALIPLVDYEKHYAEIPREKMVLPYITNISKGEEDQFIEAHFDAICEHYRDRGIYIGNLSWLQAFLAAGVPVYGDYGLNICNAFSRGLYCSLGLGHCMDSLEILDDGLGAFPLMITEHELQGSRLIDRKKERIKIVRRDFSSQVTLIPESENLEIKKIKDKISEGKMIIRIYC</sequence>
<evidence type="ECO:0000313" key="3">
    <source>
        <dbReference type="Proteomes" id="UP000284841"/>
    </source>
</evidence>
<dbReference type="PROSITE" id="PS01276">
    <property type="entry name" value="PEPTIDASE_U32"/>
    <property type="match status" value="1"/>
</dbReference>
<dbReference type="SUPFAM" id="SSF51412">
    <property type="entry name" value="Inosine monophosphate dehydrogenase (IMPDH)"/>
    <property type="match status" value="1"/>
</dbReference>
<feature type="domain" description="Peptidase U32 collagenase" evidence="1">
    <location>
        <begin position="381"/>
        <end position="504"/>
    </location>
</feature>
<evidence type="ECO:0000259" key="1">
    <source>
        <dbReference type="Pfam" id="PF12392"/>
    </source>
</evidence>
<dbReference type="STRING" id="1776384.GCA_900086585_00070"/>
<dbReference type="EMBL" id="QRMS01000005">
    <property type="protein sequence ID" value="RHJ85066.1"/>
    <property type="molecule type" value="Genomic_DNA"/>
</dbReference>
<dbReference type="InterPro" id="IPR001539">
    <property type="entry name" value="Peptidase_U32"/>
</dbReference>
<protein>
    <submittedName>
        <fullName evidence="2">U32 family peptidase</fullName>
    </submittedName>
</protein>
<dbReference type="OrthoDB" id="9807498at2"/>
<dbReference type="InterPro" id="IPR051454">
    <property type="entry name" value="RNA/ubiquinone_mod_enzymes"/>
</dbReference>
<dbReference type="PANTHER" id="PTHR30217">
    <property type="entry name" value="PEPTIDASE U32 FAMILY"/>
    <property type="match status" value="1"/>
</dbReference>
<organism evidence="2 3">
    <name type="scientific">Emergencia timonensis</name>
    <dbReference type="NCBI Taxonomy" id="1776384"/>
    <lineage>
        <taxon>Bacteria</taxon>
        <taxon>Bacillati</taxon>
        <taxon>Bacillota</taxon>
        <taxon>Clostridia</taxon>
        <taxon>Peptostreptococcales</taxon>
        <taxon>Anaerovoracaceae</taxon>
        <taxon>Emergencia</taxon>
    </lineage>
</organism>
<dbReference type="AlphaFoldDB" id="A0A415DWM1"/>
<proteinExistence type="predicted"/>
<dbReference type="InterPro" id="IPR020988">
    <property type="entry name" value="Pept_U32_collagenase"/>
</dbReference>
<dbReference type="RefSeq" id="WP_118336275.1">
    <property type="nucleotide sequence ID" value="NZ_AP025567.1"/>
</dbReference>
<dbReference type="PANTHER" id="PTHR30217:SF10">
    <property type="entry name" value="23S RRNA 5-HYDROXYCYTIDINE C2501 SYNTHASE"/>
    <property type="match status" value="1"/>
</dbReference>
<dbReference type="Proteomes" id="UP000284841">
    <property type="component" value="Unassembled WGS sequence"/>
</dbReference>
<dbReference type="Pfam" id="PF12392">
    <property type="entry name" value="DUF3656"/>
    <property type="match status" value="1"/>
</dbReference>
<comment type="caution">
    <text evidence="2">The sequence shown here is derived from an EMBL/GenBank/DDBJ whole genome shotgun (WGS) entry which is preliminary data.</text>
</comment>
<evidence type="ECO:0000313" key="2">
    <source>
        <dbReference type="EMBL" id="RHJ85066.1"/>
    </source>
</evidence>
<accession>A0A415DWM1</accession>
<dbReference type="Pfam" id="PF01136">
    <property type="entry name" value="Peptidase_U32"/>
    <property type="match status" value="1"/>
</dbReference>